<dbReference type="InterPro" id="IPR013783">
    <property type="entry name" value="Ig-like_fold"/>
</dbReference>
<accession>A0ABW0KPP7</accession>
<evidence type="ECO:0000313" key="2">
    <source>
        <dbReference type="EMBL" id="MFC5455458.1"/>
    </source>
</evidence>
<reference evidence="3" key="1">
    <citation type="journal article" date="2019" name="Int. J. Syst. Evol. Microbiol.">
        <title>The Global Catalogue of Microorganisms (GCM) 10K type strain sequencing project: providing services to taxonomists for standard genome sequencing and annotation.</title>
        <authorList>
            <consortium name="The Broad Institute Genomics Platform"/>
            <consortium name="The Broad Institute Genome Sequencing Center for Infectious Disease"/>
            <person name="Wu L."/>
            <person name="Ma J."/>
        </authorList>
    </citation>
    <scope>NUCLEOTIDE SEQUENCE [LARGE SCALE GENOMIC DNA]</scope>
    <source>
        <strain evidence="3">CGMCC 4.1469</strain>
    </source>
</reference>
<dbReference type="InterPro" id="IPR050583">
    <property type="entry name" value="Mycobacterial_A85_antigen"/>
</dbReference>
<dbReference type="PANTHER" id="PTHR48098:SF1">
    <property type="entry name" value="DIACYLGLYCEROL ACYLTRANSFERASE_MYCOLYLTRANSFERASE AG85A"/>
    <property type="match status" value="1"/>
</dbReference>
<comment type="caution">
    <text evidence="2">The sequence shown here is derived from an EMBL/GenBank/DDBJ whole genome shotgun (WGS) entry which is preliminary data.</text>
</comment>
<dbReference type="SUPFAM" id="SSF53474">
    <property type="entry name" value="alpha/beta-Hydrolases"/>
    <property type="match status" value="1"/>
</dbReference>
<feature type="chain" id="PRO_5046360255" evidence="1">
    <location>
        <begin position="20"/>
        <end position="365"/>
    </location>
</feature>
<dbReference type="RefSeq" id="WP_377166555.1">
    <property type="nucleotide sequence ID" value="NZ_JBHSMQ010000003.1"/>
</dbReference>
<proteinExistence type="predicted"/>
<protein>
    <submittedName>
        <fullName evidence="2">Alpha/beta hydrolase-fold protein</fullName>
    </submittedName>
</protein>
<evidence type="ECO:0000256" key="1">
    <source>
        <dbReference type="SAM" id="SignalP"/>
    </source>
</evidence>
<dbReference type="Gene3D" id="2.60.40.10">
    <property type="entry name" value="Immunoglobulins"/>
    <property type="match status" value="1"/>
</dbReference>
<dbReference type="CDD" id="cd11294">
    <property type="entry name" value="E_set_Esterase_like_N"/>
    <property type="match status" value="1"/>
</dbReference>
<sequence length="365" mass="40731">MKLLPGLAFVFVTASTALAQQKNGPVISPEVLENHSVTFRLRAPKVQSVALRGQWNKEPAELTKDAEGLWTLTLPAVPAGVWEYSFMVDGLTMIDPANPAQKPQRSPTSSILHIPGTPPNPWDFQDVPHGTVHQHTYLSKALNKQRSAWVYTPPGYEAGTQKEYPLFVLQHGSGDRHETWVQHGKAHWILDNLIAAGKARPMIILMIDGHPLGQVPRDMADRRALSLAAFKNELFTDAVPLVESHYRVSKDPSQRALAGLSMGGWQALSIGMTSLDRFAWIGSFSGAVDENEIKPALDDATGTNARLKLLWIACGEKDFLLERNHQLIEKLKTTGVNHEWHETPGDHSWPVWRNYLTEFAPRLFR</sequence>
<name>A0ABW0KPP7_9BACT</name>
<evidence type="ECO:0000313" key="3">
    <source>
        <dbReference type="Proteomes" id="UP001596052"/>
    </source>
</evidence>
<dbReference type="InterPro" id="IPR000801">
    <property type="entry name" value="Esterase-like"/>
</dbReference>
<dbReference type="EMBL" id="JBHSMQ010000003">
    <property type="protein sequence ID" value="MFC5455458.1"/>
    <property type="molecule type" value="Genomic_DNA"/>
</dbReference>
<keyword evidence="1" id="KW-0732">Signal</keyword>
<dbReference type="Proteomes" id="UP001596052">
    <property type="component" value="Unassembled WGS sequence"/>
</dbReference>
<dbReference type="Pfam" id="PF00756">
    <property type="entry name" value="Esterase"/>
    <property type="match status" value="1"/>
</dbReference>
<dbReference type="SUPFAM" id="SSF81296">
    <property type="entry name" value="E set domains"/>
    <property type="match status" value="1"/>
</dbReference>
<keyword evidence="2" id="KW-0378">Hydrolase</keyword>
<feature type="signal peptide" evidence="1">
    <location>
        <begin position="1"/>
        <end position="19"/>
    </location>
</feature>
<dbReference type="InterPro" id="IPR029058">
    <property type="entry name" value="AB_hydrolase_fold"/>
</dbReference>
<gene>
    <name evidence="2" type="ORF">ACFQDI_11365</name>
</gene>
<dbReference type="GO" id="GO:0016787">
    <property type="term" value="F:hydrolase activity"/>
    <property type="evidence" value="ECO:0007669"/>
    <property type="project" value="UniProtKB-KW"/>
</dbReference>
<dbReference type="InterPro" id="IPR014756">
    <property type="entry name" value="Ig_E-set"/>
</dbReference>
<dbReference type="Gene3D" id="3.40.50.1820">
    <property type="entry name" value="alpha/beta hydrolase"/>
    <property type="match status" value="1"/>
</dbReference>
<organism evidence="2 3">
    <name type="scientific">Prosthecobacter fluviatilis</name>
    <dbReference type="NCBI Taxonomy" id="445931"/>
    <lineage>
        <taxon>Bacteria</taxon>
        <taxon>Pseudomonadati</taxon>
        <taxon>Verrucomicrobiota</taxon>
        <taxon>Verrucomicrobiia</taxon>
        <taxon>Verrucomicrobiales</taxon>
        <taxon>Verrucomicrobiaceae</taxon>
        <taxon>Prosthecobacter</taxon>
    </lineage>
</organism>
<dbReference type="PANTHER" id="PTHR48098">
    <property type="entry name" value="ENTEROCHELIN ESTERASE-RELATED"/>
    <property type="match status" value="1"/>
</dbReference>
<keyword evidence="3" id="KW-1185">Reference proteome</keyword>